<feature type="region of interest" description="Disordered" evidence="4">
    <location>
        <begin position="78"/>
        <end position="97"/>
    </location>
</feature>
<dbReference type="InterPro" id="IPR010760">
    <property type="entry name" value="DNA-repair_Swi5"/>
</dbReference>
<sequence>MTDRALQPTIATQLTAHILNHHPRPLSESELNTAFSSPAISADLSEALKELVDNGTLIKKTLQFGPDNELTLFRYNEKRPTIIDDTPPSQPTQEGPDPELTLLRDQVETLRAEQTQLLSTFDSDFDVDTYVDAHIKRLHHYNEIKDVGQMIIGKCAEQEGTTTREMYTTFGLEEDD</sequence>
<evidence type="ECO:0000256" key="1">
    <source>
        <dbReference type="ARBA" id="ARBA00008060"/>
    </source>
</evidence>
<dbReference type="PANTHER" id="PTHR28529:SF2">
    <property type="entry name" value="DNA REPAIR PROTEIN SWI5 HOMOLOG"/>
    <property type="match status" value="1"/>
</dbReference>
<reference evidence="5" key="1">
    <citation type="submission" date="2020-05" db="EMBL/GenBank/DDBJ databases">
        <title>Phylogenomic resolution of chytrid fungi.</title>
        <authorList>
            <person name="Stajich J.E."/>
            <person name="Amses K."/>
            <person name="Simmons R."/>
            <person name="Seto K."/>
            <person name="Myers J."/>
            <person name="Bonds A."/>
            <person name="Quandt C.A."/>
            <person name="Barry K."/>
            <person name="Liu P."/>
            <person name="Grigoriev I."/>
            <person name="Longcore J.E."/>
            <person name="James T.Y."/>
        </authorList>
    </citation>
    <scope>NUCLEOTIDE SEQUENCE</scope>
    <source>
        <strain evidence="5">JEL0318</strain>
    </source>
</reference>
<proteinExistence type="inferred from homology"/>
<name>A0AAD5X5F8_9FUNG</name>
<dbReference type="Proteomes" id="UP001212841">
    <property type="component" value="Unassembled WGS sequence"/>
</dbReference>
<dbReference type="EMBL" id="JADGJD010000052">
    <property type="protein sequence ID" value="KAJ3055952.1"/>
    <property type="molecule type" value="Genomic_DNA"/>
</dbReference>
<accession>A0AAD5X5F8</accession>
<dbReference type="GO" id="GO:0000724">
    <property type="term" value="P:double-strand break repair via homologous recombination"/>
    <property type="evidence" value="ECO:0007669"/>
    <property type="project" value="TreeGrafter"/>
</dbReference>
<organism evidence="5 6">
    <name type="scientific">Rhizophlyctis rosea</name>
    <dbReference type="NCBI Taxonomy" id="64517"/>
    <lineage>
        <taxon>Eukaryota</taxon>
        <taxon>Fungi</taxon>
        <taxon>Fungi incertae sedis</taxon>
        <taxon>Chytridiomycota</taxon>
        <taxon>Chytridiomycota incertae sedis</taxon>
        <taxon>Chytridiomycetes</taxon>
        <taxon>Rhizophlyctidales</taxon>
        <taxon>Rhizophlyctidaceae</taxon>
        <taxon>Rhizophlyctis</taxon>
    </lineage>
</organism>
<dbReference type="Gene3D" id="1.20.5.170">
    <property type="match status" value="1"/>
</dbReference>
<comment type="caution">
    <text evidence="5">The sequence shown here is derived from an EMBL/GenBank/DDBJ whole genome shotgun (WGS) entry which is preliminary data.</text>
</comment>
<keyword evidence="3" id="KW-0234">DNA repair</keyword>
<evidence type="ECO:0000313" key="5">
    <source>
        <dbReference type="EMBL" id="KAJ3055952.1"/>
    </source>
</evidence>
<dbReference type="PANTHER" id="PTHR28529">
    <property type="entry name" value="DNA REPAIR PROTEIN SWI5 HOMOLOG"/>
    <property type="match status" value="1"/>
</dbReference>
<dbReference type="GO" id="GO:0034974">
    <property type="term" value="C:Swi5-Swi2 complex"/>
    <property type="evidence" value="ECO:0007669"/>
    <property type="project" value="TreeGrafter"/>
</dbReference>
<keyword evidence="6" id="KW-1185">Reference proteome</keyword>
<dbReference type="GO" id="GO:0032798">
    <property type="term" value="C:Swi5-Sfr1 complex"/>
    <property type="evidence" value="ECO:0007669"/>
    <property type="project" value="TreeGrafter"/>
</dbReference>
<evidence type="ECO:0000256" key="4">
    <source>
        <dbReference type="SAM" id="MobiDB-lite"/>
    </source>
</evidence>
<dbReference type="Pfam" id="PF07061">
    <property type="entry name" value="Swi5"/>
    <property type="match status" value="1"/>
</dbReference>
<dbReference type="AlphaFoldDB" id="A0AAD5X5F8"/>
<evidence type="ECO:0000256" key="2">
    <source>
        <dbReference type="ARBA" id="ARBA00022763"/>
    </source>
</evidence>
<gene>
    <name evidence="5" type="primary">SWI5</name>
    <name evidence="5" type="ORF">HK097_008661</name>
</gene>
<evidence type="ECO:0000313" key="6">
    <source>
        <dbReference type="Proteomes" id="UP001212841"/>
    </source>
</evidence>
<protein>
    <submittedName>
        <fullName evidence="5">Swi5-like zinc finger protein</fullName>
    </submittedName>
</protein>
<keyword evidence="2" id="KW-0227">DNA damage</keyword>
<comment type="similarity">
    <text evidence="1">Belongs to the SWI5/SAE3 family.</text>
</comment>
<evidence type="ECO:0000256" key="3">
    <source>
        <dbReference type="ARBA" id="ARBA00023204"/>
    </source>
</evidence>